<protein>
    <submittedName>
        <fullName evidence="2">Uncharacterized protein</fullName>
    </submittedName>
</protein>
<evidence type="ECO:0000313" key="3">
    <source>
        <dbReference type="Proteomes" id="UP000452235"/>
    </source>
</evidence>
<evidence type="ECO:0000256" key="1">
    <source>
        <dbReference type="SAM" id="MobiDB-lite"/>
    </source>
</evidence>
<dbReference type="OrthoDB" id="5428495at2759"/>
<dbReference type="Proteomes" id="UP000452235">
    <property type="component" value="Unassembled WGS sequence"/>
</dbReference>
<sequence>MDLPRSPSGFRSRRSYPSLNHISLAPLTPRFPIDDDDVDYPNEPQDYFSPRGEAEHAPTYSGYDTPPRTSYLSSFSVPGTPGVLSHSQSRSGSRARNRRHQRSKSTTREKTLSDTNLRDQAAAHPLHHHSHSHQHHHNAAHRTKSTHSHHWRDTEWMLRTASALASSAREEKGQSWLVKRASSTSLVSEAHANDADSAAAAGGGGSGRAYRRSRSGRSTPAAFSRRGSLSRAASRRGSRPELSMTGLEMTGAGAGGKTGMPAEDVRHFVPDFVDERIRAEMEWIRQEEEQEDGEGYTSASSDGYFDSDDDIDEQEFQRLTRERGFGLGSWVDRVVGWTVFGDDDWPWASATAPVEESSKTVEERSVTTGEHDDRLSVSSVADDLDRASVSDADRQSVIEKPGEAGGWEDAGWLFRTMKRAFF</sequence>
<feature type="region of interest" description="Disordered" evidence="1">
    <location>
        <begin position="351"/>
        <end position="380"/>
    </location>
</feature>
<dbReference type="Pfam" id="PF13136">
    <property type="entry name" value="DUF3984"/>
    <property type="match status" value="1"/>
</dbReference>
<feature type="compositionally biased region" description="Low complexity" evidence="1">
    <location>
        <begin position="1"/>
        <end position="18"/>
    </location>
</feature>
<dbReference type="EMBL" id="BLJY01000005">
    <property type="protein sequence ID" value="GFF16533.1"/>
    <property type="molecule type" value="Genomic_DNA"/>
</dbReference>
<dbReference type="AlphaFoldDB" id="A0A5M3Z5F2"/>
<feature type="compositionally biased region" description="Basic and acidic residues" evidence="1">
    <location>
        <begin position="356"/>
        <end position="375"/>
    </location>
</feature>
<feature type="region of interest" description="Disordered" evidence="1">
    <location>
        <begin position="286"/>
        <end position="309"/>
    </location>
</feature>
<feature type="compositionally biased region" description="Basic residues" evidence="1">
    <location>
        <begin position="125"/>
        <end position="150"/>
    </location>
</feature>
<feature type="compositionally biased region" description="Low complexity" evidence="1">
    <location>
        <begin position="216"/>
        <end position="232"/>
    </location>
</feature>
<name>A0A5M3Z5F2_ASPTE</name>
<feature type="compositionally biased region" description="Polar residues" evidence="1">
    <location>
        <begin position="67"/>
        <end position="77"/>
    </location>
</feature>
<gene>
    <name evidence="2" type="ORF">ATEIFO6365_0005072500</name>
</gene>
<feature type="compositionally biased region" description="Basic residues" evidence="1">
    <location>
        <begin position="93"/>
        <end position="105"/>
    </location>
</feature>
<dbReference type="VEuPathDB" id="FungiDB:ATEG_05493"/>
<proteinExistence type="predicted"/>
<dbReference type="InterPro" id="IPR025040">
    <property type="entry name" value="DUF3984"/>
</dbReference>
<organism evidence="2 3">
    <name type="scientific">Aspergillus terreus</name>
    <dbReference type="NCBI Taxonomy" id="33178"/>
    <lineage>
        <taxon>Eukaryota</taxon>
        <taxon>Fungi</taxon>
        <taxon>Dikarya</taxon>
        <taxon>Ascomycota</taxon>
        <taxon>Pezizomycotina</taxon>
        <taxon>Eurotiomycetes</taxon>
        <taxon>Eurotiomycetidae</taxon>
        <taxon>Eurotiales</taxon>
        <taxon>Aspergillaceae</taxon>
        <taxon>Aspergillus</taxon>
        <taxon>Aspergillus subgen. Circumdati</taxon>
    </lineage>
</organism>
<accession>A0A5M3Z5F2</accession>
<feature type="region of interest" description="Disordered" evidence="1">
    <location>
        <begin position="195"/>
        <end position="262"/>
    </location>
</feature>
<comment type="caution">
    <text evidence="2">The sequence shown here is derived from an EMBL/GenBank/DDBJ whole genome shotgun (WGS) entry which is preliminary data.</text>
</comment>
<evidence type="ECO:0000313" key="2">
    <source>
        <dbReference type="EMBL" id="GFF16533.1"/>
    </source>
</evidence>
<keyword evidence="3" id="KW-1185">Reference proteome</keyword>
<reference evidence="2 3" key="1">
    <citation type="submission" date="2020-01" db="EMBL/GenBank/DDBJ databases">
        <title>Aspergillus terreus IFO 6365 whole genome shotgun sequence.</title>
        <authorList>
            <person name="Kanamasa S."/>
            <person name="Takahashi H."/>
        </authorList>
    </citation>
    <scope>NUCLEOTIDE SEQUENCE [LARGE SCALE GENOMIC DNA]</scope>
    <source>
        <strain evidence="2 3">IFO 6365</strain>
    </source>
</reference>
<feature type="region of interest" description="Disordered" evidence="1">
    <location>
        <begin position="1"/>
        <end position="150"/>
    </location>
</feature>